<dbReference type="GO" id="GO:0009007">
    <property type="term" value="F:site-specific DNA-methyltransferase (adenine-specific) activity"/>
    <property type="evidence" value="ECO:0007669"/>
    <property type="project" value="UniProtKB-EC"/>
</dbReference>
<dbReference type="InterPro" id="IPR050953">
    <property type="entry name" value="N4_N6_ade-DNA_methylase"/>
</dbReference>
<dbReference type="PANTHER" id="PTHR33841">
    <property type="entry name" value="DNA METHYLTRANSFERASE YEEA-RELATED"/>
    <property type="match status" value="1"/>
</dbReference>
<feature type="region of interest" description="Disordered" evidence="6">
    <location>
        <begin position="1178"/>
        <end position="1201"/>
    </location>
</feature>
<evidence type="ECO:0000256" key="1">
    <source>
        <dbReference type="ARBA" id="ARBA00011900"/>
    </source>
</evidence>
<dbReference type="OrthoDB" id="4280289at2"/>
<keyword evidence="10" id="KW-1185">Reference proteome</keyword>
<dbReference type="AlphaFoldDB" id="A0A0X8E441"/>
<keyword evidence="3" id="KW-0808">Transferase</keyword>
<evidence type="ECO:0000259" key="7">
    <source>
        <dbReference type="Pfam" id="PF07669"/>
    </source>
</evidence>
<dbReference type="Gene3D" id="3.40.50.150">
    <property type="entry name" value="Vaccinia Virus protein VP39"/>
    <property type="match status" value="1"/>
</dbReference>
<dbReference type="NCBIfam" id="NF033451">
    <property type="entry name" value="BREX_2_MTaseX"/>
    <property type="match status" value="1"/>
</dbReference>
<dbReference type="KEGG" id="mvd:AWU67_10285"/>
<reference evidence="9 10" key="1">
    <citation type="journal article" date="2016" name="J. Biotechnol.">
        <title>First complete genome sequence of a species in the genus Microterricola, an extremophilic cold active enzyme producing bacterial strain ERGS5:02 isolated from Sikkim Himalaya.</title>
        <authorList>
            <person name="Himanshu"/>
            <person name="Swarnkar M.K."/>
            <person name="Singh D."/>
            <person name="Kumar R."/>
        </authorList>
    </citation>
    <scope>NUCLEOTIDE SEQUENCE [LARGE SCALE GENOMIC DNA]</scope>
    <source>
        <strain evidence="9 10">ERGS5:02</strain>
    </source>
</reference>
<dbReference type="Proteomes" id="UP000058305">
    <property type="component" value="Chromosome"/>
</dbReference>
<dbReference type="Pfam" id="PF22654">
    <property type="entry name" value="DUF7008"/>
    <property type="match status" value="1"/>
</dbReference>
<dbReference type="Pfam" id="PF07669">
    <property type="entry name" value="Eco57I"/>
    <property type="match status" value="1"/>
</dbReference>
<evidence type="ECO:0000313" key="9">
    <source>
        <dbReference type="EMBL" id="AMB59187.1"/>
    </source>
</evidence>
<dbReference type="PRINTS" id="PR00507">
    <property type="entry name" value="N12N6MTFRASE"/>
</dbReference>
<protein>
    <recommendedName>
        <fullName evidence="1">site-specific DNA-methyltransferase (adenine-specific)</fullName>
        <ecNumber evidence="1">2.1.1.72</ecNumber>
    </recommendedName>
</protein>
<keyword evidence="2" id="KW-0489">Methyltransferase</keyword>
<evidence type="ECO:0000256" key="5">
    <source>
        <dbReference type="ARBA" id="ARBA00047942"/>
    </source>
</evidence>
<proteinExistence type="predicted"/>
<dbReference type="InterPro" id="IPR011639">
    <property type="entry name" value="MethylTrfase_TaqI-like_dom"/>
</dbReference>
<feature type="domain" description="Type II methyltransferase M.TaqI-like" evidence="7">
    <location>
        <begin position="283"/>
        <end position="444"/>
    </location>
</feature>
<evidence type="ECO:0000256" key="4">
    <source>
        <dbReference type="ARBA" id="ARBA00022691"/>
    </source>
</evidence>
<dbReference type="REBASE" id="137860">
    <property type="entry name" value="Mvi502ORF10285P"/>
</dbReference>
<dbReference type="InterPro" id="IPR002052">
    <property type="entry name" value="DNA_methylase_N6_adenine_CS"/>
</dbReference>
<keyword evidence="4" id="KW-0949">S-adenosyl-L-methionine</keyword>
<comment type="catalytic activity">
    <reaction evidence="5">
        <text>a 2'-deoxyadenosine in DNA + S-adenosyl-L-methionine = an N(6)-methyl-2'-deoxyadenosine in DNA + S-adenosyl-L-homocysteine + H(+)</text>
        <dbReference type="Rhea" id="RHEA:15197"/>
        <dbReference type="Rhea" id="RHEA-COMP:12418"/>
        <dbReference type="Rhea" id="RHEA-COMP:12419"/>
        <dbReference type="ChEBI" id="CHEBI:15378"/>
        <dbReference type="ChEBI" id="CHEBI:57856"/>
        <dbReference type="ChEBI" id="CHEBI:59789"/>
        <dbReference type="ChEBI" id="CHEBI:90615"/>
        <dbReference type="ChEBI" id="CHEBI:90616"/>
        <dbReference type="EC" id="2.1.1.72"/>
    </reaction>
</comment>
<organism evidence="9 10">
    <name type="scientific">Microterricola viridarii</name>
    <dbReference type="NCBI Taxonomy" id="412690"/>
    <lineage>
        <taxon>Bacteria</taxon>
        <taxon>Bacillati</taxon>
        <taxon>Actinomycetota</taxon>
        <taxon>Actinomycetes</taxon>
        <taxon>Micrococcales</taxon>
        <taxon>Microbacteriaceae</taxon>
        <taxon>Microterricola</taxon>
    </lineage>
</organism>
<dbReference type="InterPro" id="IPR054277">
    <property type="entry name" value="DUF7008"/>
</dbReference>
<dbReference type="RefSeq" id="WP_067228575.1">
    <property type="nucleotide sequence ID" value="NZ_CP014145.1"/>
</dbReference>
<evidence type="ECO:0000256" key="2">
    <source>
        <dbReference type="ARBA" id="ARBA00022603"/>
    </source>
</evidence>
<evidence type="ECO:0000256" key="6">
    <source>
        <dbReference type="SAM" id="MobiDB-lite"/>
    </source>
</evidence>
<dbReference type="PROSITE" id="PS00092">
    <property type="entry name" value="N6_MTASE"/>
    <property type="match status" value="1"/>
</dbReference>
<dbReference type="PANTHER" id="PTHR33841:SF1">
    <property type="entry name" value="DNA METHYLTRANSFERASE A"/>
    <property type="match status" value="1"/>
</dbReference>
<dbReference type="EC" id="2.1.1.72" evidence="1"/>
<feature type="domain" description="DUF7008" evidence="8">
    <location>
        <begin position="833"/>
        <end position="1194"/>
    </location>
</feature>
<dbReference type="SUPFAM" id="SSF53335">
    <property type="entry name" value="S-adenosyl-L-methionine-dependent methyltransferases"/>
    <property type="match status" value="1"/>
</dbReference>
<dbReference type="GO" id="GO:0032259">
    <property type="term" value="P:methylation"/>
    <property type="evidence" value="ECO:0007669"/>
    <property type="project" value="UniProtKB-KW"/>
</dbReference>
<evidence type="ECO:0000259" key="8">
    <source>
        <dbReference type="Pfam" id="PF22654"/>
    </source>
</evidence>
<dbReference type="EMBL" id="CP014145">
    <property type="protein sequence ID" value="AMB59187.1"/>
    <property type="molecule type" value="Genomic_DNA"/>
</dbReference>
<evidence type="ECO:0000313" key="10">
    <source>
        <dbReference type="Proteomes" id="UP000058305"/>
    </source>
</evidence>
<dbReference type="GO" id="GO:0006304">
    <property type="term" value="P:DNA modification"/>
    <property type="evidence" value="ECO:0007669"/>
    <property type="project" value="InterPro"/>
</dbReference>
<reference evidence="10" key="2">
    <citation type="submission" date="2016-01" db="EMBL/GenBank/DDBJ databases">
        <title>First complete genome sequence of a species in the genus Microterricola, an extremophilic cold active enzyme producing strain ERGS5:02 isolated from Sikkim Himalaya.</title>
        <authorList>
            <person name="Kumar R."/>
            <person name="Singh D."/>
            <person name="Swarnkar M.K."/>
        </authorList>
    </citation>
    <scope>NUCLEOTIDE SEQUENCE [LARGE SCALE GENOMIC DNA]</scope>
    <source>
        <strain evidence="10">ERGS5:02</strain>
    </source>
</reference>
<name>A0A0X8E441_9MICO</name>
<gene>
    <name evidence="9" type="ORF">AWU67_10285</name>
</gene>
<sequence>MIDSAKLLSALKEQVKVLETDLRARAEDEKTAWGANLRTEFSRATARERTGLSWIDWRDGQVAQAAVAWIIASVFIRFSEDNGLLDGLVVDGTRVALPWFAGPGEGTERAVENQSAFYTANPTAAGPDWLRHAFRALAELPAGRALVDPDHSMVWSAPISGEAADGLLQFWRASDTSGQIVHDFTDASLDTRFLGDLYQDLSEFAKKQYALLQTPVIVEEFILDQTLTPAIEEFGLDGLKLIDPTCGSGHFLLGAFARLNTAWASEAPGMDARARVKLALASVHGVDLNPFAVAIARFRLTVAALQAAGDGTLVGAPAYGIKLAIGDSLLASQASSVKLDIGDDEDTYEYTNEDVAAYHGILAKNQYHVVVGNPPYITVSDATLKAEYKRLYATCTGKWVLSVPFMELFFELALRPDGSAGAGYVGKITSNSFMKREFGKKLVEQFLSGADSASPVDLTLIVDSSGAWLPGHNFDGTPTVVLVGRRRRPSNESLVVVQGLKDDAGRPALGSISPYWAEIAANVDSPGYAGVQVAVAHVPRSTLATHPWSLSGGGASETFAAINEMPETLRQRLGMEIGFSSFPGNDEPFVIGGAWFARHRDAEPFGKPLITGDVVRDWNARTAELALAPYGADFKPVELDLNAAWGRHLWGFRRVLQGTTGFGGETRRDTGGDWWPWYRWVRERYVTPLSITFAEVAPLNHFVLDRGGKVFKQTAPVIKLPVGASEEQHFELLGVLNSSTVGFWLKQVSQKKGGDADTPWLRTYQYNSTKVAAIPIPRDLDRTRAQTLDQLATSLSDLTPAEVLRRSTPNAAAVSGELRASRSSFATVTACLIFGQEELDWDTYHRYGLVGEDLTYPGKPVNLLLGHRAFEISLARRIGAGEEGNEWFTRHGSKPIVEMPVEWPSDYRELVQRRLDVMASNPYIRMLEQPEYKRRWAMRSWDDQLADALRDAMLDHLEAPALWVDANGRPVARSVNELAELVRTDGWFVELAQLATGSKDLDFRKVVSSLLGDESVPYLAAWRYKSSGLEKFRAWECTWELQRAEDRGEQVTVPVPPKYGQADFRKPTYWKARGKLDVPKERFIAYPGTNRPNDASPLYGWSGWNHADRSQALARLPMELVLAGGTADDVAPLVAGLLELQPWLDQWHSDVDPEIGVSPAAAISGLTDQLLTQTQLSRDTVTTWQPPAATRGRAASPKGSK</sequence>
<accession>A0A0X8E441</accession>
<evidence type="ECO:0000256" key="3">
    <source>
        <dbReference type="ARBA" id="ARBA00022679"/>
    </source>
</evidence>
<dbReference type="GO" id="GO:0003676">
    <property type="term" value="F:nucleic acid binding"/>
    <property type="evidence" value="ECO:0007669"/>
    <property type="project" value="InterPro"/>
</dbReference>
<dbReference type="InterPro" id="IPR029063">
    <property type="entry name" value="SAM-dependent_MTases_sf"/>
</dbReference>